<dbReference type="SMART" id="SM00849">
    <property type="entry name" value="Lactamase_B"/>
    <property type="match status" value="1"/>
</dbReference>
<keyword evidence="4" id="KW-0862">Zinc</keyword>
<accession>A0A8H7T7P6</accession>
<dbReference type="GO" id="GO:0016787">
    <property type="term" value="F:hydrolase activity"/>
    <property type="evidence" value="ECO:0007669"/>
    <property type="project" value="UniProtKB-KW"/>
</dbReference>
<dbReference type="PANTHER" id="PTHR42978">
    <property type="entry name" value="QUORUM-QUENCHING LACTONASE YTNP-RELATED-RELATED"/>
    <property type="match status" value="1"/>
</dbReference>
<sequence>MSPQTPKLKIPSGQAIASLKLINPVNFGPAVLKGLMGPPIPHVTTLGEESSRSPSLSFFLEHSSGRRLVWDLGIRKDWQNYAPVIANYIPTRNYMIDVEKSVAVILEEGGVERESIEAVIWSHWHWDHIGDPSTFPATTDLIVGPGFKEAFLPASPQNPQSPLQESDWAGRNLREISFNGSDTLKIGQFPALDYFGDGSFYLLDSPGHAIGHLCGLVRTTTSPDTFVLLGGDICHHGSIFRPSSHLPLPASITPNPIIPQSEAPFCPGHAFEELQRERGMDPHGPILKPEFGYDIPLALDTIGKLQEIDCEEDVLVIIAHDKFACQQVDHFPASLNAWKAKGWGTSLRWAFLKDFEFYWRAKGVVEGKAVDSQ</sequence>
<dbReference type="SUPFAM" id="SSF56281">
    <property type="entry name" value="Metallo-hydrolase/oxidoreductase"/>
    <property type="match status" value="1"/>
</dbReference>
<organism evidence="6 7">
    <name type="scientific">Cadophora malorum</name>
    <dbReference type="NCBI Taxonomy" id="108018"/>
    <lineage>
        <taxon>Eukaryota</taxon>
        <taxon>Fungi</taxon>
        <taxon>Dikarya</taxon>
        <taxon>Ascomycota</taxon>
        <taxon>Pezizomycotina</taxon>
        <taxon>Leotiomycetes</taxon>
        <taxon>Helotiales</taxon>
        <taxon>Ploettnerulaceae</taxon>
        <taxon>Cadophora</taxon>
    </lineage>
</organism>
<name>A0A8H7T7P6_9HELO</name>
<dbReference type="Gene3D" id="3.60.15.10">
    <property type="entry name" value="Ribonuclease Z/Hydroxyacylglutathione hydrolase-like"/>
    <property type="match status" value="1"/>
</dbReference>
<comment type="caution">
    <text evidence="6">The sequence shown here is derived from an EMBL/GenBank/DDBJ whole genome shotgun (WGS) entry which is preliminary data.</text>
</comment>
<feature type="domain" description="Metallo-beta-lactamase" evidence="5">
    <location>
        <begin position="54"/>
        <end position="269"/>
    </location>
</feature>
<comment type="similarity">
    <text evidence="1">Belongs to the metallo-beta-lactamase superfamily.</text>
</comment>
<evidence type="ECO:0000259" key="5">
    <source>
        <dbReference type="SMART" id="SM00849"/>
    </source>
</evidence>
<dbReference type="CDD" id="cd07730">
    <property type="entry name" value="metallo-hydrolase-like_MBL-fold"/>
    <property type="match status" value="1"/>
</dbReference>
<dbReference type="EMBL" id="JAFJYH010000286">
    <property type="protein sequence ID" value="KAG4414005.1"/>
    <property type="molecule type" value="Genomic_DNA"/>
</dbReference>
<evidence type="ECO:0000313" key="6">
    <source>
        <dbReference type="EMBL" id="KAG4414005.1"/>
    </source>
</evidence>
<dbReference type="InterPro" id="IPR036866">
    <property type="entry name" value="RibonucZ/Hydroxyglut_hydro"/>
</dbReference>
<keyword evidence="7" id="KW-1185">Reference proteome</keyword>
<keyword evidence="3" id="KW-0378">Hydrolase</keyword>
<evidence type="ECO:0000313" key="7">
    <source>
        <dbReference type="Proteomes" id="UP000664132"/>
    </source>
</evidence>
<dbReference type="OrthoDB" id="10250730at2759"/>
<evidence type="ECO:0000256" key="2">
    <source>
        <dbReference type="ARBA" id="ARBA00022723"/>
    </source>
</evidence>
<gene>
    <name evidence="6" type="ORF">IFR04_012872</name>
</gene>
<protein>
    <recommendedName>
        <fullName evidence="5">Metallo-beta-lactamase domain-containing protein</fullName>
    </recommendedName>
</protein>
<evidence type="ECO:0000256" key="3">
    <source>
        <dbReference type="ARBA" id="ARBA00022801"/>
    </source>
</evidence>
<dbReference type="Proteomes" id="UP000664132">
    <property type="component" value="Unassembled WGS sequence"/>
</dbReference>
<dbReference type="PANTHER" id="PTHR42978:SF5">
    <property type="entry name" value="METALLO-BETA-LACTAMASE DOMAIN-CONTAINING PROTEIN"/>
    <property type="match status" value="1"/>
</dbReference>
<reference evidence="6" key="1">
    <citation type="submission" date="2021-02" db="EMBL/GenBank/DDBJ databases">
        <title>Genome sequence Cadophora malorum strain M34.</title>
        <authorList>
            <person name="Stefanovic E."/>
            <person name="Vu D."/>
            <person name="Scully C."/>
            <person name="Dijksterhuis J."/>
            <person name="Roader J."/>
            <person name="Houbraken J."/>
        </authorList>
    </citation>
    <scope>NUCLEOTIDE SEQUENCE</scope>
    <source>
        <strain evidence="6">M34</strain>
    </source>
</reference>
<evidence type="ECO:0000256" key="4">
    <source>
        <dbReference type="ARBA" id="ARBA00022833"/>
    </source>
</evidence>
<evidence type="ECO:0000256" key="1">
    <source>
        <dbReference type="ARBA" id="ARBA00007749"/>
    </source>
</evidence>
<dbReference type="Pfam" id="PF00753">
    <property type="entry name" value="Lactamase_B"/>
    <property type="match status" value="1"/>
</dbReference>
<proteinExistence type="inferred from homology"/>
<dbReference type="InterPro" id="IPR001279">
    <property type="entry name" value="Metallo-B-lactamas"/>
</dbReference>
<dbReference type="InterPro" id="IPR051013">
    <property type="entry name" value="MBL_superfamily_lactonases"/>
</dbReference>
<dbReference type="GO" id="GO:0046872">
    <property type="term" value="F:metal ion binding"/>
    <property type="evidence" value="ECO:0007669"/>
    <property type="project" value="UniProtKB-KW"/>
</dbReference>
<keyword evidence="2" id="KW-0479">Metal-binding</keyword>
<dbReference type="AlphaFoldDB" id="A0A8H7T7P6"/>